<dbReference type="GO" id="GO:0005886">
    <property type="term" value="C:plasma membrane"/>
    <property type="evidence" value="ECO:0007669"/>
    <property type="project" value="UniProtKB-SubCell"/>
</dbReference>
<keyword evidence="4" id="KW-0677">Repeat</keyword>
<feature type="compositionally biased region" description="Pro residues" evidence="8">
    <location>
        <begin position="155"/>
        <end position="174"/>
    </location>
</feature>
<dbReference type="eggNOG" id="ENOG5031Z7M">
    <property type="taxonomic scope" value="Bacteria"/>
</dbReference>
<accession>D3VQL6</accession>
<dbReference type="Proteomes" id="UP000006902">
    <property type="component" value="Chromosome"/>
</dbReference>
<evidence type="ECO:0000256" key="2">
    <source>
        <dbReference type="ARBA" id="ARBA00022475"/>
    </source>
</evidence>
<name>D3VQL6_MYCAA</name>
<feature type="region of interest" description="Disordered" evidence="8">
    <location>
        <begin position="38"/>
        <end position="192"/>
    </location>
</feature>
<dbReference type="InterPro" id="IPR049890">
    <property type="entry name" value="VlpA-F-like_signal"/>
</dbReference>
<evidence type="ECO:0000256" key="1">
    <source>
        <dbReference type="ARBA" id="ARBA00004193"/>
    </source>
</evidence>
<dbReference type="AlphaFoldDB" id="D3VQL6"/>
<dbReference type="RefSeq" id="WP_013022018.1">
    <property type="nucleotide sequence ID" value="NC_013948.1"/>
</dbReference>
<evidence type="ECO:0000256" key="7">
    <source>
        <dbReference type="ARBA" id="ARBA00023288"/>
    </source>
</evidence>
<proteinExistence type="predicted"/>
<dbReference type="OrthoDB" id="400671at2"/>
<reference evidence="11" key="1">
    <citation type="journal article" date="2010" name="BMC Genomics">
        <title>Comparative genomic and proteomic analyses of two Mycoplasma agalactiae strains: clues to the macro- and micro-events that are shaping mycoplasma diversity.</title>
        <authorList>
            <person name="Nouvel L.X."/>
            <person name="Sirand-Pugnet P."/>
            <person name="Marenda M.S."/>
            <person name="Sagne E."/>
            <person name="Barbe V."/>
            <person name="Mangenot S."/>
            <person name="Schenowitz C."/>
            <person name="Jacob D."/>
            <person name="Barre A."/>
            <person name="Claverol S."/>
            <person name="Blanchard A."/>
            <person name="Citti C."/>
        </authorList>
    </citation>
    <scope>NUCLEOTIDE SEQUENCE [LARGE SCALE GENOMIC DNA]</scope>
    <source>
        <strain evidence="11">5632</strain>
    </source>
</reference>
<evidence type="ECO:0000256" key="8">
    <source>
        <dbReference type="SAM" id="MobiDB-lite"/>
    </source>
</evidence>
<evidence type="ECO:0000256" key="9">
    <source>
        <dbReference type="SAM" id="SignalP"/>
    </source>
</evidence>
<feature type="compositionally biased region" description="Basic and acidic residues" evidence="8">
    <location>
        <begin position="183"/>
        <end position="192"/>
    </location>
</feature>
<evidence type="ECO:0000256" key="6">
    <source>
        <dbReference type="ARBA" id="ARBA00023139"/>
    </source>
</evidence>
<feature type="compositionally biased region" description="Basic and acidic residues" evidence="8">
    <location>
        <begin position="56"/>
        <end position="80"/>
    </location>
</feature>
<organism evidence="10 11">
    <name type="scientific">Mycoplasmopsis agalactiae</name>
    <name type="common">Mycoplasma agalactiae</name>
    <dbReference type="NCBI Taxonomy" id="2110"/>
    <lineage>
        <taxon>Bacteria</taxon>
        <taxon>Bacillati</taxon>
        <taxon>Mycoplasmatota</taxon>
        <taxon>Mycoplasmoidales</taxon>
        <taxon>Metamycoplasmataceae</taxon>
        <taxon>Mycoplasmopsis</taxon>
    </lineage>
</organism>
<keyword evidence="7" id="KW-0449">Lipoprotein</keyword>
<feature type="compositionally biased region" description="Basic and acidic residues" evidence="8">
    <location>
        <begin position="88"/>
        <end position="133"/>
    </location>
</feature>
<evidence type="ECO:0000313" key="11">
    <source>
        <dbReference type="Proteomes" id="UP000006902"/>
    </source>
</evidence>
<protein>
    <submittedName>
        <fullName evidence="10">Uncharacterized protein</fullName>
    </submittedName>
</protein>
<keyword evidence="5" id="KW-0472">Membrane</keyword>
<keyword evidence="2" id="KW-1003">Cell membrane</keyword>
<dbReference type="EMBL" id="FP671138">
    <property type="protein sequence ID" value="CBH40611.1"/>
    <property type="molecule type" value="Genomic_DNA"/>
</dbReference>
<feature type="signal peptide" evidence="9">
    <location>
        <begin position="1"/>
        <end position="18"/>
    </location>
</feature>
<sequence>MKKSFKLLLAATTISATAAPFLAASCDTNESEKRKIINNLVDSPEKDLNKNTNQKPETKNEPHKPNDDVKKADDNKKENDPGSSSNEATEKDEKTDGISKKNSEDPRNKDKNSPDSPKGENDGKDKKDKKSEKNEDDSNSSSEPVTPSPKTETPPSTPSVPAPKPEPQPEMPPADEPREEETESKKEESELDKIAKDLKDILKFAASTEDYPELKEFSSNSSGYTLWYNNKDRTILLVKGNKSPFIENGEKVDKLVLFEFNGANQIKDNIQLVNDKIPLNKSNEDGYDIFTLSNQLNFEILNKSGDDKFDVKVRYKVGKSLNSSEAEASDVSNESTVSITIQIK</sequence>
<evidence type="ECO:0000256" key="4">
    <source>
        <dbReference type="ARBA" id="ARBA00022737"/>
    </source>
</evidence>
<keyword evidence="6" id="KW-0564">Palmitate</keyword>
<dbReference type="NCBIfam" id="NF033817">
    <property type="entry name" value="Mplas_variab_LP"/>
    <property type="match status" value="1"/>
</dbReference>
<gene>
    <name evidence="10" type="ordered locus">MAGa3980</name>
</gene>
<feature type="chain" id="PRO_5003051982" evidence="9">
    <location>
        <begin position="19"/>
        <end position="344"/>
    </location>
</feature>
<evidence type="ECO:0000313" key="10">
    <source>
        <dbReference type="EMBL" id="CBH40611.1"/>
    </source>
</evidence>
<dbReference type="PROSITE" id="PS51257">
    <property type="entry name" value="PROKAR_LIPOPROTEIN"/>
    <property type="match status" value="1"/>
</dbReference>
<comment type="subcellular location">
    <subcellularLocation>
        <location evidence="1">Cell membrane</location>
        <topology evidence="1">Lipid-anchor</topology>
    </subcellularLocation>
</comment>
<evidence type="ECO:0000256" key="5">
    <source>
        <dbReference type="ARBA" id="ARBA00023136"/>
    </source>
</evidence>
<feature type="compositionally biased region" description="Low complexity" evidence="8">
    <location>
        <begin position="139"/>
        <end position="154"/>
    </location>
</feature>
<dbReference type="KEGG" id="mal:MAGa3980"/>
<evidence type="ECO:0000256" key="3">
    <source>
        <dbReference type="ARBA" id="ARBA00022729"/>
    </source>
</evidence>
<keyword evidence="3 9" id="KW-0732">Signal</keyword>